<sequence>MIDYCSYVSPNLNHKDCHVMIVTFTSAMAKSAAVIVVEPKWRCVTILPLVLLNPHGVSPSKPNQVHESRVSQIQADPLRLLRLGTIT</sequence>
<dbReference type="Proteomes" id="UP000059188">
    <property type="component" value="Unassembled WGS sequence"/>
</dbReference>
<keyword evidence="2" id="KW-1185">Reference proteome</keyword>
<proteinExistence type="predicted"/>
<evidence type="ECO:0000313" key="2">
    <source>
        <dbReference type="Proteomes" id="UP000059188"/>
    </source>
</evidence>
<dbReference type="AlphaFoldDB" id="A0A0B7F7N0"/>
<protein>
    <submittedName>
        <fullName evidence="1">Uncharacterized protein</fullName>
    </submittedName>
</protein>
<gene>
    <name evidence="1" type="ORF">RSOLAG1IB_00752</name>
</gene>
<reference evidence="1 2" key="1">
    <citation type="submission" date="2014-11" db="EMBL/GenBank/DDBJ databases">
        <authorList>
            <person name="Wibberg Daniel"/>
        </authorList>
    </citation>
    <scope>NUCLEOTIDE SEQUENCE [LARGE SCALE GENOMIC DNA]</scope>
    <source>
        <strain evidence="1">Rhizoctonia solani AG1-IB 7/3/14</strain>
    </source>
</reference>
<accession>A0A0B7F7N0</accession>
<name>A0A0B7F7N0_THACB</name>
<organism evidence="1 2">
    <name type="scientific">Thanatephorus cucumeris (strain AG1-IB / isolate 7/3/14)</name>
    <name type="common">Lettuce bottom rot fungus</name>
    <name type="synonym">Rhizoctonia solani</name>
    <dbReference type="NCBI Taxonomy" id="1108050"/>
    <lineage>
        <taxon>Eukaryota</taxon>
        <taxon>Fungi</taxon>
        <taxon>Dikarya</taxon>
        <taxon>Basidiomycota</taxon>
        <taxon>Agaricomycotina</taxon>
        <taxon>Agaricomycetes</taxon>
        <taxon>Cantharellales</taxon>
        <taxon>Ceratobasidiaceae</taxon>
        <taxon>Rhizoctonia</taxon>
        <taxon>Rhizoctonia solani AG-1</taxon>
    </lineage>
</organism>
<evidence type="ECO:0000313" key="1">
    <source>
        <dbReference type="EMBL" id="CEL52213.1"/>
    </source>
</evidence>
<dbReference type="EMBL" id="LN679100">
    <property type="protein sequence ID" value="CEL52213.1"/>
    <property type="molecule type" value="Genomic_DNA"/>
</dbReference>